<accession>A0ACC4DK40</accession>
<protein>
    <submittedName>
        <fullName evidence="1">Uncharacterized protein</fullName>
    </submittedName>
</protein>
<proteinExistence type="predicted"/>
<evidence type="ECO:0000313" key="2">
    <source>
        <dbReference type="Proteomes" id="UP001638806"/>
    </source>
</evidence>
<keyword evidence="2" id="KW-1185">Reference proteome</keyword>
<gene>
    <name evidence="1" type="ORF">ACCO45_009023</name>
</gene>
<reference evidence="1" key="1">
    <citation type="submission" date="2024-12" db="EMBL/GenBank/DDBJ databases">
        <title>Comparative genomics and development of molecular markers within Purpureocillium lilacinum and among Purpureocillium species.</title>
        <authorList>
            <person name="Yeh Z.-Y."/>
            <person name="Ni N.-T."/>
            <person name="Lo P.-H."/>
            <person name="Mushyakhwo K."/>
            <person name="Lin C.-F."/>
            <person name="Nai Y.-S."/>
        </authorList>
    </citation>
    <scope>NUCLEOTIDE SEQUENCE</scope>
    <source>
        <strain evidence="1">NCHU-NPUST-175</strain>
    </source>
</reference>
<dbReference type="EMBL" id="JBGNUJ010000008">
    <property type="protein sequence ID" value="KAL3956177.1"/>
    <property type="molecule type" value="Genomic_DNA"/>
</dbReference>
<dbReference type="Proteomes" id="UP001638806">
    <property type="component" value="Unassembled WGS sequence"/>
</dbReference>
<comment type="caution">
    <text evidence="1">The sequence shown here is derived from an EMBL/GenBank/DDBJ whole genome shotgun (WGS) entry which is preliminary data.</text>
</comment>
<name>A0ACC4DK40_PURLI</name>
<organism evidence="1 2">
    <name type="scientific">Purpureocillium lilacinum</name>
    <name type="common">Paecilomyces lilacinus</name>
    <dbReference type="NCBI Taxonomy" id="33203"/>
    <lineage>
        <taxon>Eukaryota</taxon>
        <taxon>Fungi</taxon>
        <taxon>Dikarya</taxon>
        <taxon>Ascomycota</taxon>
        <taxon>Pezizomycotina</taxon>
        <taxon>Sordariomycetes</taxon>
        <taxon>Hypocreomycetidae</taxon>
        <taxon>Hypocreales</taxon>
        <taxon>Ophiocordycipitaceae</taxon>
        <taxon>Purpureocillium</taxon>
    </lineage>
</organism>
<evidence type="ECO:0000313" key="1">
    <source>
        <dbReference type="EMBL" id="KAL3956177.1"/>
    </source>
</evidence>
<sequence>MTVKDLQEKMASSEKAGALGPFGQLGALAALCNAAELDAAQADVSIDKRNIFGDATDTAVLRFSESLSAGNVGYFRGCWQRVFELAFNSKNKFMIRCFNISRREALQNTLHADAAASFSDSDLLLTMKGAPDVLLGRCTQYLTPSGVLADIDEHVAATLEHVKNIYSSQGKRCLLLARKVIPADIVKAVPETVEYEQEMMVHAKTGLTLVGLVAIVDPLRPEIRDVVSTLRGAGIRIAMVTGDFALTALAISREAGIVTCVNVDGVANLERYSDTGSGSGSDEADELKDKSSPFTRGAIVISGPELTTLNENQWRLLTEYEEIVFARTTPEQKLRIVREFQNNNVVAMTGDGVNDAPSLKAADVGISMGSGSDIAMEAADMVLLDTFSSVVIAVQYGRVVFDNLKKILSSFLMIVICCFTDCAAATVLSFEKPEADVLLRRPRNVKKDRLVNWQLIFQAYGIIGMTETITSFAMSYWYLQRSGILFKDLWFGFGVVPSYVDPDYYNQKLTEASSIYFVNLVVMQWFNLMATRTRRLSIFQHPPLFNKETQNLYLFPSILFALAMAFLWLYPPAIQEVIVTSAVPVEYWFLPFAFGIYIILIDEARRFWVRKYPKGWVARAAW</sequence>